<evidence type="ECO:0000256" key="1">
    <source>
        <dbReference type="ARBA" id="ARBA00022448"/>
    </source>
</evidence>
<evidence type="ECO:0000256" key="3">
    <source>
        <dbReference type="ARBA" id="ARBA00022840"/>
    </source>
</evidence>
<organism evidence="5 6">
    <name type="scientific">Peredibacter starrii</name>
    <dbReference type="NCBI Taxonomy" id="28202"/>
    <lineage>
        <taxon>Bacteria</taxon>
        <taxon>Pseudomonadati</taxon>
        <taxon>Bdellovibrionota</taxon>
        <taxon>Bacteriovoracia</taxon>
        <taxon>Bacteriovoracales</taxon>
        <taxon>Bacteriovoracaceae</taxon>
        <taxon>Peredibacter</taxon>
    </lineage>
</organism>
<dbReference type="AlphaFoldDB" id="A0AAX4HTQ9"/>
<dbReference type="Proteomes" id="UP001324634">
    <property type="component" value="Chromosome"/>
</dbReference>
<keyword evidence="1" id="KW-0813">Transport</keyword>
<dbReference type="Pfam" id="PF00005">
    <property type="entry name" value="ABC_tran"/>
    <property type="match status" value="1"/>
</dbReference>
<dbReference type="GO" id="GO:0005524">
    <property type="term" value="F:ATP binding"/>
    <property type="evidence" value="ECO:0007669"/>
    <property type="project" value="UniProtKB-KW"/>
</dbReference>
<dbReference type="SMART" id="SM00382">
    <property type="entry name" value="AAA"/>
    <property type="match status" value="1"/>
</dbReference>
<dbReference type="Gene3D" id="3.40.50.300">
    <property type="entry name" value="P-loop containing nucleotide triphosphate hydrolases"/>
    <property type="match status" value="1"/>
</dbReference>
<evidence type="ECO:0000256" key="2">
    <source>
        <dbReference type="ARBA" id="ARBA00022741"/>
    </source>
</evidence>
<accession>A0AAX4HTQ9</accession>
<proteinExistence type="predicted"/>
<dbReference type="PANTHER" id="PTHR42734:SF20">
    <property type="entry name" value="ABC-TYPE IRON(III)-SIDEROPHORE TRANSPORT SYSTEM, ATPASE COMPONENT"/>
    <property type="match status" value="1"/>
</dbReference>
<dbReference type="KEGG" id="psti:SOO65_06180"/>
<reference evidence="5 6" key="1">
    <citation type="submission" date="2023-11" db="EMBL/GenBank/DDBJ databases">
        <title>Peredibacter starrii A3.12.</title>
        <authorList>
            <person name="Mitchell R.J."/>
        </authorList>
    </citation>
    <scope>NUCLEOTIDE SEQUENCE [LARGE SCALE GENOMIC DNA]</scope>
    <source>
        <strain evidence="5 6">A3.12</strain>
    </source>
</reference>
<dbReference type="GO" id="GO:0016887">
    <property type="term" value="F:ATP hydrolysis activity"/>
    <property type="evidence" value="ECO:0007669"/>
    <property type="project" value="InterPro"/>
</dbReference>
<gene>
    <name evidence="5" type="ORF">SOO65_06180</name>
</gene>
<name>A0AAX4HTQ9_9BACT</name>
<dbReference type="InterPro" id="IPR003593">
    <property type="entry name" value="AAA+_ATPase"/>
</dbReference>
<evidence type="ECO:0000259" key="4">
    <source>
        <dbReference type="SMART" id="SM00382"/>
    </source>
</evidence>
<dbReference type="EMBL" id="CP139487">
    <property type="protein sequence ID" value="WPU66330.1"/>
    <property type="molecule type" value="Genomic_DNA"/>
</dbReference>
<sequence>MYKFKITDPHFLPHCACDVELTVSPGEVVTLVGENGLGKSTLMNRLWQTYAHDMTYVEQKPLDLFYDRPLRKIKDVLLKSRADKIDKEFFASLWKRFGLEQKETRLHSSLSGGEGQALKISLALAQMSQCYLLDEPSQFLDVNMKQVLSAVVSELQAKQKSIVLVEHDKEWIRHSRFVQLGVVDETLKEVKSWTI</sequence>
<evidence type="ECO:0000313" key="5">
    <source>
        <dbReference type="EMBL" id="WPU66330.1"/>
    </source>
</evidence>
<dbReference type="InterPro" id="IPR050153">
    <property type="entry name" value="Metal_Ion_Import_ABC"/>
</dbReference>
<dbReference type="InterPro" id="IPR003439">
    <property type="entry name" value="ABC_transporter-like_ATP-bd"/>
</dbReference>
<protein>
    <submittedName>
        <fullName evidence="5">ATP-binding cassette domain-containing protein</fullName>
    </submittedName>
</protein>
<dbReference type="SUPFAM" id="SSF52540">
    <property type="entry name" value="P-loop containing nucleoside triphosphate hydrolases"/>
    <property type="match status" value="1"/>
</dbReference>
<keyword evidence="6" id="KW-1185">Reference proteome</keyword>
<keyword evidence="2" id="KW-0547">Nucleotide-binding</keyword>
<feature type="domain" description="AAA+ ATPase" evidence="4">
    <location>
        <begin position="25"/>
        <end position="186"/>
    </location>
</feature>
<dbReference type="RefSeq" id="WP_321398437.1">
    <property type="nucleotide sequence ID" value="NZ_CP139487.1"/>
</dbReference>
<keyword evidence="3 5" id="KW-0067">ATP-binding</keyword>
<dbReference type="InterPro" id="IPR027417">
    <property type="entry name" value="P-loop_NTPase"/>
</dbReference>
<evidence type="ECO:0000313" key="6">
    <source>
        <dbReference type="Proteomes" id="UP001324634"/>
    </source>
</evidence>
<dbReference type="PANTHER" id="PTHR42734">
    <property type="entry name" value="METAL TRANSPORT SYSTEM ATP-BINDING PROTEIN TM_0124-RELATED"/>
    <property type="match status" value="1"/>
</dbReference>